<evidence type="ECO:0000259" key="2">
    <source>
        <dbReference type="PROSITE" id="PS50835"/>
    </source>
</evidence>
<name>A0AAE1FBT0_PETCI</name>
<feature type="domain" description="Ig-like" evidence="2">
    <location>
        <begin position="65"/>
        <end position="128"/>
    </location>
</feature>
<gene>
    <name evidence="3" type="ORF">Pcinc_023799</name>
</gene>
<proteinExistence type="predicted"/>
<dbReference type="AlphaFoldDB" id="A0AAE1FBT0"/>
<dbReference type="InterPro" id="IPR007110">
    <property type="entry name" value="Ig-like_dom"/>
</dbReference>
<protein>
    <recommendedName>
        <fullName evidence="2">Ig-like domain-containing protein</fullName>
    </recommendedName>
</protein>
<dbReference type="PROSITE" id="PS50835">
    <property type="entry name" value="IG_LIKE"/>
    <property type="match status" value="1"/>
</dbReference>
<evidence type="ECO:0000256" key="1">
    <source>
        <dbReference type="SAM" id="MobiDB-lite"/>
    </source>
</evidence>
<evidence type="ECO:0000313" key="3">
    <source>
        <dbReference type="EMBL" id="KAK3871033.1"/>
    </source>
</evidence>
<reference evidence="3" key="1">
    <citation type="submission" date="2023-10" db="EMBL/GenBank/DDBJ databases">
        <title>Genome assemblies of two species of porcelain crab, Petrolisthes cinctipes and Petrolisthes manimaculis (Anomura: Porcellanidae).</title>
        <authorList>
            <person name="Angst P."/>
        </authorList>
    </citation>
    <scope>NUCLEOTIDE SEQUENCE</scope>
    <source>
        <strain evidence="3">PB745_01</strain>
        <tissue evidence="3">Gill</tissue>
    </source>
</reference>
<organism evidence="3 4">
    <name type="scientific">Petrolisthes cinctipes</name>
    <name type="common">Flat porcelain crab</name>
    <dbReference type="NCBI Taxonomy" id="88211"/>
    <lineage>
        <taxon>Eukaryota</taxon>
        <taxon>Metazoa</taxon>
        <taxon>Ecdysozoa</taxon>
        <taxon>Arthropoda</taxon>
        <taxon>Crustacea</taxon>
        <taxon>Multicrustacea</taxon>
        <taxon>Malacostraca</taxon>
        <taxon>Eumalacostraca</taxon>
        <taxon>Eucarida</taxon>
        <taxon>Decapoda</taxon>
        <taxon>Pleocyemata</taxon>
        <taxon>Anomura</taxon>
        <taxon>Galatheoidea</taxon>
        <taxon>Porcellanidae</taxon>
        <taxon>Petrolisthes</taxon>
    </lineage>
</organism>
<keyword evidence="4" id="KW-1185">Reference proteome</keyword>
<dbReference type="InterPro" id="IPR036179">
    <property type="entry name" value="Ig-like_dom_sf"/>
</dbReference>
<sequence length="139" mass="16025">MRVWGVHLGEPDERRTDVSHRKESYDGEISDSSGPLITGSRKTESTFWPLHLWIFWRWTNRWAGPDPVITWYRDGVKVQESARCKVTVEKDEKSYFVTMALTNVTVEDAGKYKVTAKNELGETAANISLHFDSEYDDLP</sequence>
<feature type="region of interest" description="Disordered" evidence="1">
    <location>
        <begin position="14"/>
        <end position="37"/>
    </location>
</feature>
<dbReference type="Pfam" id="PF07679">
    <property type="entry name" value="I-set"/>
    <property type="match status" value="1"/>
</dbReference>
<dbReference type="InterPro" id="IPR013783">
    <property type="entry name" value="Ig-like_fold"/>
</dbReference>
<dbReference type="SUPFAM" id="SSF48726">
    <property type="entry name" value="Immunoglobulin"/>
    <property type="match status" value="1"/>
</dbReference>
<accession>A0AAE1FBT0</accession>
<feature type="compositionally biased region" description="Basic and acidic residues" evidence="1">
    <location>
        <begin position="14"/>
        <end position="25"/>
    </location>
</feature>
<evidence type="ECO:0000313" key="4">
    <source>
        <dbReference type="Proteomes" id="UP001286313"/>
    </source>
</evidence>
<dbReference type="InterPro" id="IPR013098">
    <property type="entry name" value="Ig_I-set"/>
</dbReference>
<dbReference type="Proteomes" id="UP001286313">
    <property type="component" value="Unassembled WGS sequence"/>
</dbReference>
<dbReference type="EMBL" id="JAWQEG010002575">
    <property type="protein sequence ID" value="KAK3871033.1"/>
    <property type="molecule type" value="Genomic_DNA"/>
</dbReference>
<comment type="caution">
    <text evidence="3">The sequence shown here is derived from an EMBL/GenBank/DDBJ whole genome shotgun (WGS) entry which is preliminary data.</text>
</comment>
<dbReference type="Gene3D" id="2.60.40.10">
    <property type="entry name" value="Immunoglobulins"/>
    <property type="match status" value="1"/>
</dbReference>